<gene>
    <name evidence="2" type="ORF">GMARGA_LOCUS32342</name>
</gene>
<feature type="transmembrane region" description="Helical" evidence="1">
    <location>
        <begin position="12"/>
        <end position="32"/>
    </location>
</feature>
<dbReference type="PANTHER" id="PTHR47718">
    <property type="entry name" value="OS01G0519700 PROTEIN"/>
    <property type="match status" value="1"/>
</dbReference>
<sequence>PTVILTNFDPAVNAIVEEIFLTIYLIHCAFYISQNIYKNLHKQLGDQYKEFLNDFYNYIQEGNYLKVLYRPKEYWAHSYTAFKFTGRMISTSRVEAINACLKRLLYNSNTSLCELMSEIHRLLD</sequence>
<name>A0ABN7WMB3_GIGMA</name>
<dbReference type="Proteomes" id="UP000789901">
    <property type="component" value="Unassembled WGS sequence"/>
</dbReference>
<dbReference type="PANTHER" id="PTHR47718:SF7">
    <property type="entry name" value="PROTEIN FAR1-RELATED SEQUENCE"/>
    <property type="match status" value="1"/>
</dbReference>
<keyword evidence="1" id="KW-0472">Membrane</keyword>
<organism evidence="2 3">
    <name type="scientific">Gigaspora margarita</name>
    <dbReference type="NCBI Taxonomy" id="4874"/>
    <lineage>
        <taxon>Eukaryota</taxon>
        <taxon>Fungi</taxon>
        <taxon>Fungi incertae sedis</taxon>
        <taxon>Mucoromycota</taxon>
        <taxon>Glomeromycotina</taxon>
        <taxon>Glomeromycetes</taxon>
        <taxon>Diversisporales</taxon>
        <taxon>Gigasporaceae</taxon>
        <taxon>Gigaspora</taxon>
    </lineage>
</organism>
<evidence type="ECO:0000313" key="3">
    <source>
        <dbReference type="Proteomes" id="UP000789901"/>
    </source>
</evidence>
<protein>
    <submittedName>
        <fullName evidence="2">28462_t:CDS:1</fullName>
    </submittedName>
</protein>
<keyword evidence="3" id="KW-1185">Reference proteome</keyword>
<comment type="caution">
    <text evidence="2">The sequence shown here is derived from an EMBL/GenBank/DDBJ whole genome shotgun (WGS) entry which is preliminary data.</text>
</comment>
<evidence type="ECO:0000256" key="1">
    <source>
        <dbReference type="SAM" id="Phobius"/>
    </source>
</evidence>
<proteinExistence type="predicted"/>
<feature type="non-terminal residue" evidence="2">
    <location>
        <position position="1"/>
    </location>
</feature>
<keyword evidence="1" id="KW-1133">Transmembrane helix</keyword>
<dbReference type="EMBL" id="CAJVQB010050589">
    <property type="protein sequence ID" value="CAG8834986.1"/>
    <property type="molecule type" value="Genomic_DNA"/>
</dbReference>
<reference evidence="2 3" key="1">
    <citation type="submission" date="2021-06" db="EMBL/GenBank/DDBJ databases">
        <authorList>
            <person name="Kallberg Y."/>
            <person name="Tangrot J."/>
            <person name="Rosling A."/>
        </authorList>
    </citation>
    <scope>NUCLEOTIDE SEQUENCE [LARGE SCALE GENOMIC DNA]</scope>
    <source>
        <strain evidence="2 3">120-4 pot B 10/14</strain>
    </source>
</reference>
<evidence type="ECO:0000313" key="2">
    <source>
        <dbReference type="EMBL" id="CAG8834986.1"/>
    </source>
</evidence>
<keyword evidence="1" id="KW-0812">Transmembrane</keyword>
<accession>A0ABN7WMB3</accession>